<proteinExistence type="predicted"/>
<evidence type="ECO:0000313" key="3">
    <source>
        <dbReference type="Proteomes" id="UP001310594"/>
    </source>
</evidence>
<organism evidence="2 3">
    <name type="scientific">Elasticomyces elasticus</name>
    <dbReference type="NCBI Taxonomy" id="574655"/>
    <lineage>
        <taxon>Eukaryota</taxon>
        <taxon>Fungi</taxon>
        <taxon>Dikarya</taxon>
        <taxon>Ascomycota</taxon>
        <taxon>Pezizomycotina</taxon>
        <taxon>Dothideomycetes</taxon>
        <taxon>Dothideomycetidae</taxon>
        <taxon>Mycosphaerellales</taxon>
        <taxon>Teratosphaeriaceae</taxon>
        <taxon>Elasticomyces</taxon>
    </lineage>
</organism>
<dbReference type="Proteomes" id="UP001310594">
    <property type="component" value="Unassembled WGS sequence"/>
</dbReference>
<dbReference type="AlphaFoldDB" id="A0AAN7W4V7"/>
<evidence type="ECO:0000313" key="2">
    <source>
        <dbReference type="EMBL" id="KAK5695840.1"/>
    </source>
</evidence>
<reference evidence="2" key="1">
    <citation type="submission" date="2023-08" db="EMBL/GenBank/DDBJ databases">
        <title>Black Yeasts Isolated from many extreme environments.</title>
        <authorList>
            <person name="Coleine C."/>
            <person name="Stajich J.E."/>
            <person name="Selbmann L."/>
        </authorList>
    </citation>
    <scope>NUCLEOTIDE SEQUENCE</scope>
    <source>
        <strain evidence="2">CCFEE 5810</strain>
    </source>
</reference>
<evidence type="ECO:0008006" key="4">
    <source>
        <dbReference type="Google" id="ProtNLM"/>
    </source>
</evidence>
<gene>
    <name evidence="2" type="ORF">LTR97_008260</name>
</gene>
<dbReference type="PANTHER" id="PTHR42085">
    <property type="entry name" value="F-BOX DOMAIN-CONTAINING PROTEIN"/>
    <property type="match status" value="1"/>
</dbReference>
<accession>A0AAN7W4V7</accession>
<name>A0AAN7W4V7_9PEZI</name>
<dbReference type="EMBL" id="JAVRQU010000013">
    <property type="protein sequence ID" value="KAK5695840.1"/>
    <property type="molecule type" value="Genomic_DNA"/>
</dbReference>
<comment type="caution">
    <text evidence="2">The sequence shown here is derived from an EMBL/GenBank/DDBJ whole genome shotgun (WGS) entry which is preliminary data.</text>
</comment>
<dbReference type="InterPro" id="IPR038883">
    <property type="entry name" value="AN11006-like"/>
</dbReference>
<dbReference type="PANTHER" id="PTHR42085:SF1">
    <property type="entry name" value="F-BOX DOMAIN-CONTAINING PROTEIN"/>
    <property type="match status" value="1"/>
</dbReference>
<feature type="region of interest" description="Disordered" evidence="1">
    <location>
        <begin position="1"/>
        <end position="20"/>
    </location>
</feature>
<protein>
    <recommendedName>
        <fullName evidence="4">F-box domain-containing protein</fullName>
    </recommendedName>
</protein>
<sequence>MASDTIPQHEAETGQGDSPFFSLPAELRNDIYELALSADSKEPIELLSASPPSNAMVTTCRQAYNEAANIYNEARLRYYSTNQFFIVAVYMTALEVEPYVWNANAFLGEETLRSIVGELTSAESSGWHEIQNITVTLKFCSCSMIYRLLPQLGAWEKTMVQPPTGAVPPKKIGYTRVTRLSTGGRFLEVLRDVPTIATLPQGQYIMSMKEQLIAQHSEGSGMPDAEKVEQ</sequence>
<evidence type="ECO:0000256" key="1">
    <source>
        <dbReference type="SAM" id="MobiDB-lite"/>
    </source>
</evidence>